<dbReference type="Proteomes" id="UP000230518">
    <property type="component" value="Unassembled WGS sequence"/>
</dbReference>
<dbReference type="SUPFAM" id="SSF88723">
    <property type="entry name" value="PIN domain-like"/>
    <property type="match status" value="1"/>
</dbReference>
<evidence type="ECO:0008006" key="3">
    <source>
        <dbReference type="Google" id="ProtNLM"/>
    </source>
</evidence>
<sequence>MIVGGLFALNKKGNKIEENKTEWKRAVIKIVNIFENKRLLAPPSVCFELMCWDKNWHKFVTEKSRSVFNYSSEPISNETLQIASKFAYTCGESFGETNEIKYKLKSMDPITAAYAINHKYYILTENEKYFPESFFKIVSIEKLILFGKDGKKYRRFLYLLESN</sequence>
<accession>A0A2M7XNV1</accession>
<dbReference type="InterPro" id="IPR029060">
    <property type="entry name" value="PIN-like_dom_sf"/>
</dbReference>
<gene>
    <name evidence="1" type="ORF">CO168_00930</name>
</gene>
<dbReference type="AlphaFoldDB" id="A0A2M7XNV1"/>
<name>A0A2M7XNV1_9BACT</name>
<evidence type="ECO:0000313" key="1">
    <source>
        <dbReference type="EMBL" id="PJA51219.1"/>
    </source>
</evidence>
<evidence type="ECO:0000313" key="2">
    <source>
        <dbReference type="Proteomes" id="UP000230518"/>
    </source>
</evidence>
<organism evidence="1 2">
    <name type="scientific">Candidatus Shapirobacteria bacterium CG_4_9_14_3_um_filter_36_12</name>
    <dbReference type="NCBI Taxonomy" id="1974877"/>
    <lineage>
        <taxon>Bacteria</taxon>
        <taxon>Candidatus Shapironibacteriota</taxon>
    </lineage>
</organism>
<reference evidence="2" key="1">
    <citation type="submission" date="2017-09" db="EMBL/GenBank/DDBJ databases">
        <title>Depth-based differentiation of microbial function through sediment-hosted aquifers and enrichment of novel symbionts in the deep terrestrial subsurface.</title>
        <authorList>
            <person name="Probst A.J."/>
            <person name="Ladd B."/>
            <person name="Jarett J.K."/>
            <person name="Geller-Mcgrath D.E."/>
            <person name="Sieber C.M.K."/>
            <person name="Emerson J.B."/>
            <person name="Anantharaman K."/>
            <person name="Thomas B.C."/>
            <person name="Malmstrom R."/>
            <person name="Stieglmeier M."/>
            <person name="Klingl A."/>
            <person name="Woyke T."/>
            <person name="Ryan C.M."/>
            <person name="Banfield J.F."/>
        </authorList>
    </citation>
    <scope>NUCLEOTIDE SEQUENCE [LARGE SCALE GENOMIC DNA]</scope>
</reference>
<dbReference type="Gene3D" id="3.40.50.1010">
    <property type="entry name" value="5'-nuclease"/>
    <property type="match status" value="1"/>
</dbReference>
<comment type="caution">
    <text evidence="1">The sequence shown here is derived from an EMBL/GenBank/DDBJ whole genome shotgun (WGS) entry which is preliminary data.</text>
</comment>
<protein>
    <recommendedName>
        <fullName evidence="3">PIN domain-containing protein</fullName>
    </recommendedName>
</protein>
<dbReference type="EMBL" id="PFWO01000018">
    <property type="protein sequence ID" value="PJA51219.1"/>
    <property type="molecule type" value="Genomic_DNA"/>
</dbReference>
<proteinExistence type="predicted"/>